<evidence type="ECO:0000256" key="4">
    <source>
        <dbReference type="ARBA" id="ARBA00022475"/>
    </source>
</evidence>
<dbReference type="Pfam" id="PF03544">
    <property type="entry name" value="TonB_C"/>
    <property type="match status" value="1"/>
</dbReference>
<evidence type="ECO:0000256" key="3">
    <source>
        <dbReference type="ARBA" id="ARBA00022448"/>
    </source>
</evidence>
<dbReference type="GO" id="GO:0005886">
    <property type="term" value="C:plasma membrane"/>
    <property type="evidence" value="ECO:0007669"/>
    <property type="project" value="UniProtKB-SubCell"/>
</dbReference>
<evidence type="ECO:0000256" key="11">
    <source>
        <dbReference type="SAM" id="Phobius"/>
    </source>
</evidence>
<dbReference type="GO" id="GO:0055085">
    <property type="term" value="P:transmembrane transport"/>
    <property type="evidence" value="ECO:0007669"/>
    <property type="project" value="InterPro"/>
</dbReference>
<evidence type="ECO:0000259" key="12">
    <source>
        <dbReference type="PROSITE" id="PS52015"/>
    </source>
</evidence>
<evidence type="ECO:0000256" key="2">
    <source>
        <dbReference type="ARBA" id="ARBA00006555"/>
    </source>
</evidence>
<keyword evidence="6 11" id="KW-0812">Transmembrane</keyword>
<keyword evidence="8 11" id="KW-1133">Transmembrane helix</keyword>
<comment type="subcellular location">
    <subcellularLocation>
        <location evidence="1">Cell inner membrane</location>
        <topology evidence="1">Single-pass membrane protein</topology>
        <orientation evidence="1">Periplasmic side</orientation>
    </subcellularLocation>
</comment>
<dbReference type="PANTHER" id="PTHR33446">
    <property type="entry name" value="PROTEIN TONB-RELATED"/>
    <property type="match status" value="1"/>
</dbReference>
<keyword evidence="7" id="KW-0653">Protein transport</keyword>
<feature type="compositionally biased region" description="Polar residues" evidence="10">
    <location>
        <begin position="88"/>
        <end position="101"/>
    </location>
</feature>
<evidence type="ECO:0000256" key="10">
    <source>
        <dbReference type="SAM" id="MobiDB-lite"/>
    </source>
</evidence>
<evidence type="ECO:0000256" key="8">
    <source>
        <dbReference type="ARBA" id="ARBA00022989"/>
    </source>
</evidence>
<dbReference type="Proteomes" id="UP000571084">
    <property type="component" value="Unassembled WGS sequence"/>
</dbReference>
<evidence type="ECO:0000256" key="6">
    <source>
        <dbReference type="ARBA" id="ARBA00022692"/>
    </source>
</evidence>
<dbReference type="PROSITE" id="PS52015">
    <property type="entry name" value="TONB_CTD"/>
    <property type="match status" value="1"/>
</dbReference>
<dbReference type="InterPro" id="IPR051045">
    <property type="entry name" value="TonB-dependent_transducer"/>
</dbReference>
<comment type="caution">
    <text evidence="13">The sequence shown here is derived from an EMBL/GenBank/DDBJ whole genome shotgun (WGS) entry which is preliminary data.</text>
</comment>
<feature type="transmembrane region" description="Helical" evidence="11">
    <location>
        <begin position="14"/>
        <end position="36"/>
    </location>
</feature>
<evidence type="ECO:0000256" key="9">
    <source>
        <dbReference type="ARBA" id="ARBA00023136"/>
    </source>
</evidence>
<keyword evidence="9 11" id="KW-0472">Membrane</keyword>
<feature type="domain" description="TonB C-terminal" evidence="12">
    <location>
        <begin position="134"/>
        <end position="224"/>
    </location>
</feature>
<sequence length="224" mass="24277">MHFSDTEQVPAKKYTGFILVVLFHILIVYALATGLARKVVEVIQQPIETKLVDEFKPPPPPPDKPLAPPPPKLAAPPPPFIPPPEIRMQQQPQQNTITAVSSVKPDSPVMPTAQRAEVAPGPVPTPAPVVAAVHIAAVVDSRACDKPKYPRVSLLAEETGTVYLQFLVDVDGQVIDSKIEKSSGSKNLDNAARSALSLCKFKPGSFEGKPEQSLAKLQYVWKLE</sequence>
<keyword evidence="14" id="KW-1185">Reference proteome</keyword>
<dbReference type="AlphaFoldDB" id="A0A840RLR7"/>
<dbReference type="NCBIfam" id="TIGR01352">
    <property type="entry name" value="tonB_Cterm"/>
    <property type="match status" value="1"/>
</dbReference>
<feature type="compositionally biased region" description="Pro residues" evidence="10">
    <location>
        <begin position="57"/>
        <end position="85"/>
    </location>
</feature>
<gene>
    <name evidence="13" type="ORF">HNR39_000405</name>
</gene>
<proteinExistence type="inferred from homology"/>
<evidence type="ECO:0000256" key="1">
    <source>
        <dbReference type="ARBA" id="ARBA00004383"/>
    </source>
</evidence>
<name>A0A840RLR7_9BURK</name>
<evidence type="ECO:0000313" key="14">
    <source>
        <dbReference type="Proteomes" id="UP000571084"/>
    </source>
</evidence>
<feature type="region of interest" description="Disordered" evidence="10">
    <location>
        <begin position="52"/>
        <end position="108"/>
    </location>
</feature>
<dbReference type="SUPFAM" id="SSF74653">
    <property type="entry name" value="TolA/TonB C-terminal domain"/>
    <property type="match status" value="1"/>
</dbReference>
<dbReference type="RefSeq" id="WP_168052682.1">
    <property type="nucleotide sequence ID" value="NZ_JAAOZT010000002.1"/>
</dbReference>
<dbReference type="InterPro" id="IPR037682">
    <property type="entry name" value="TonB_C"/>
</dbReference>
<dbReference type="GO" id="GO:0015031">
    <property type="term" value="P:protein transport"/>
    <property type="evidence" value="ECO:0007669"/>
    <property type="project" value="UniProtKB-KW"/>
</dbReference>
<evidence type="ECO:0000256" key="5">
    <source>
        <dbReference type="ARBA" id="ARBA00022519"/>
    </source>
</evidence>
<evidence type="ECO:0000256" key="7">
    <source>
        <dbReference type="ARBA" id="ARBA00022927"/>
    </source>
</evidence>
<dbReference type="InterPro" id="IPR006260">
    <property type="entry name" value="TonB/TolA_C"/>
</dbReference>
<keyword evidence="4" id="KW-1003">Cell membrane</keyword>
<keyword evidence="5" id="KW-0997">Cell inner membrane</keyword>
<protein>
    <submittedName>
        <fullName evidence="13">Protein TonB</fullName>
    </submittedName>
</protein>
<dbReference type="PANTHER" id="PTHR33446:SF2">
    <property type="entry name" value="PROTEIN TONB"/>
    <property type="match status" value="1"/>
</dbReference>
<keyword evidence="3" id="KW-0813">Transport</keyword>
<accession>A0A840RLR7</accession>
<organism evidence="13 14">
    <name type="scientific">Glaciimonas immobilis</name>
    <dbReference type="NCBI Taxonomy" id="728004"/>
    <lineage>
        <taxon>Bacteria</taxon>
        <taxon>Pseudomonadati</taxon>
        <taxon>Pseudomonadota</taxon>
        <taxon>Betaproteobacteria</taxon>
        <taxon>Burkholderiales</taxon>
        <taxon>Oxalobacteraceae</taxon>
        <taxon>Glaciimonas</taxon>
    </lineage>
</organism>
<reference evidence="13 14" key="1">
    <citation type="submission" date="2020-08" db="EMBL/GenBank/DDBJ databases">
        <title>Genomic Encyclopedia of Type Strains, Phase IV (KMG-IV): sequencing the most valuable type-strain genomes for metagenomic binning, comparative biology and taxonomic classification.</title>
        <authorList>
            <person name="Goeker M."/>
        </authorList>
    </citation>
    <scope>NUCLEOTIDE SEQUENCE [LARGE SCALE GENOMIC DNA]</scope>
    <source>
        <strain evidence="13 14">DSM 23240</strain>
    </source>
</reference>
<dbReference type="Gene3D" id="3.30.1150.10">
    <property type="match status" value="1"/>
</dbReference>
<comment type="similarity">
    <text evidence="2">Belongs to the TonB family.</text>
</comment>
<dbReference type="EMBL" id="JACHHQ010000001">
    <property type="protein sequence ID" value="MBB5198595.1"/>
    <property type="molecule type" value="Genomic_DNA"/>
</dbReference>
<evidence type="ECO:0000313" key="13">
    <source>
        <dbReference type="EMBL" id="MBB5198595.1"/>
    </source>
</evidence>